<keyword evidence="4" id="KW-0539">Nucleus</keyword>
<dbReference type="InterPro" id="IPR014908">
    <property type="entry name" value="Nucleoporin_Nup133/Nup155_N"/>
</dbReference>
<dbReference type="InterPro" id="IPR042533">
    <property type="entry name" value="Nucleoporin_Nup155_C_1"/>
</dbReference>
<dbReference type="Pfam" id="PF08801">
    <property type="entry name" value="Nucleoporin_N"/>
    <property type="match status" value="1"/>
</dbReference>
<comment type="subcellular location">
    <subcellularLocation>
        <location evidence="1">Nucleus</location>
    </subcellularLocation>
</comment>
<evidence type="ECO:0000259" key="5">
    <source>
        <dbReference type="Pfam" id="PF03177"/>
    </source>
</evidence>
<dbReference type="InterPro" id="IPR004870">
    <property type="entry name" value="Nucleoporin_Nup155"/>
</dbReference>
<dbReference type="GO" id="GO:0000972">
    <property type="term" value="P:transcription-dependent tethering of RNA polymerase II gene DNA at nuclear periphery"/>
    <property type="evidence" value="ECO:0007669"/>
    <property type="project" value="TreeGrafter"/>
</dbReference>
<dbReference type="GeneID" id="90076461"/>
<evidence type="ECO:0000313" key="7">
    <source>
        <dbReference type="EMBL" id="GMM38473.1"/>
    </source>
</evidence>
<evidence type="ECO:0000256" key="2">
    <source>
        <dbReference type="ARBA" id="ARBA00007373"/>
    </source>
</evidence>
<dbReference type="GO" id="GO:0006606">
    <property type="term" value="P:protein import into nucleus"/>
    <property type="evidence" value="ECO:0007669"/>
    <property type="project" value="TreeGrafter"/>
</dbReference>
<reference evidence="7 8" key="1">
    <citation type="journal article" date="2023" name="Elife">
        <title>Identification of key yeast species and microbe-microbe interactions impacting larval growth of Drosophila in the wild.</title>
        <authorList>
            <person name="Mure A."/>
            <person name="Sugiura Y."/>
            <person name="Maeda R."/>
            <person name="Honda K."/>
            <person name="Sakurai N."/>
            <person name="Takahashi Y."/>
            <person name="Watada M."/>
            <person name="Katoh T."/>
            <person name="Gotoh A."/>
            <person name="Gotoh Y."/>
            <person name="Taniguchi I."/>
            <person name="Nakamura K."/>
            <person name="Hayashi T."/>
            <person name="Katayama T."/>
            <person name="Uemura T."/>
            <person name="Hattori Y."/>
        </authorList>
    </citation>
    <scope>NUCLEOTIDE SEQUENCE [LARGE SCALE GENOMIC DNA]</scope>
    <source>
        <strain evidence="7 8">SC-9</strain>
    </source>
</reference>
<gene>
    <name evidence="7" type="ORF">DASC09_058120</name>
</gene>
<feature type="domain" description="Nucleoporin Nup133/Nup155-like N-terminal" evidence="6">
    <location>
        <begin position="103"/>
        <end position="567"/>
    </location>
</feature>
<comment type="caution">
    <text evidence="7">The sequence shown here is derived from an EMBL/GenBank/DDBJ whole genome shotgun (WGS) entry which is preliminary data.</text>
</comment>
<dbReference type="PANTHER" id="PTHR10350:SF6">
    <property type="entry name" value="NUCLEAR PORE COMPLEX PROTEIN NUP155"/>
    <property type="match status" value="1"/>
</dbReference>
<dbReference type="GO" id="GO:0036228">
    <property type="term" value="P:protein localization to nuclear inner membrane"/>
    <property type="evidence" value="ECO:0007669"/>
    <property type="project" value="TreeGrafter"/>
</dbReference>
<evidence type="ECO:0000256" key="1">
    <source>
        <dbReference type="ARBA" id="ARBA00004123"/>
    </source>
</evidence>
<dbReference type="Gene3D" id="1.25.40.450">
    <property type="entry name" value="Nucleoporin, helical domain, N-terminal subdomain"/>
    <property type="match status" value="1"/>
</dbReference>
<keyword evidence="3" id="KW-0813">Transport</keyword>
<dbReference type="Gene3D" id="1.20.120.1050">
    <property type="match status" value="1"/>
</dbReference>
<dbReference type="GO" id="GO:0006405">
    <property type="term" value="P:RNA export from nucleus"/>
    <property type="evidence" value="ECO:0007669"/>
    <property type="project" value="TreeGrafter"/>
</dbReference>
<organism evidence="7 8">
    <name type="scientific">Saccharomycopsis crataegensis</name>
    <dbReference type="NCBI Taxonomy" id="43959"/>
    <lineage>
        <taxon>Eukaryota</taxon>
        <taxon>Fungi</taxon>
        <taxon>Dikarya</taxon>
        <taxon>Ascomycota</taxon>
        <taxon>Saccharomycotina</taxon>
        <taxon>Saccharomycetes</taxon>
        <taxon>Saccharomycopsidaceae</taxon>
        <taxon>Saccharomycopsis</taxon>
    </lineage>
</organism>
<feature type="domain" description="Nucleoporin Nup133/Nup155-like C-terminal" evidence="5">
    <location>
        <begin position="660"/>
        <end position="1358"/>
    </location>
</feature>
<dbReference type="FunFam" id="1.25.40.440:FF:000001">
    <property type="entry name" value="Nuclear pore complex subunit"/>
    <property type="match status" value="1"/>
</dbReference>
<dbReference type="EMBL" id="BTFZ01000020">
    <property type="protein sequence ID" value="GMM38473.1"/>
    <property type="molecule type" value="Genomic_DNA"/>
</dbReference>
<dbReference type="Proteomes" id="UP001360560">
    <property type="component" value="Unassembled WGS sequence"/>
</dbReference>
<evidence type="ECO:0000256" key="3">
    <source>
        <dbReference type="ARBA" id="ARBA00022448"/>
    </source>
</evidence>
<dbReference type="GO" id="GO:0017056">
    <property type="term" value="F:structural constituent of nuclear pore"/>
    <property type="evidence" value="ECO:0007669"/>
    <property type="project" value="InterPro"/>
</dbReference>
<dbReference type="Gene3D" id="1.10.167.20">
    <property type="match status" value="1"/>
</dbReference>
<dbReference type="Gene3D" id="1.25.40.440">
    <property type="entry name" value="Nucleoporin, helical domain, central subdomain"/>
    <property type="match status" value="1"/>
</dbReference>
<evidence type="ECO:0000259" key="6">
    <source>
        <dbReference type="Pfam" id="PF08801"/>
    </source>
</evidence>
<sequence>MTGIGFGTLSGAFFNQPGSQQPGNLYPSFRNTRIEPQNDTPRKYEVSSKILGISGLNSIELASKYVQSVLEYDRSTPILDESTHLSNPVNYFYNKNINGLGPLNTFEKVTMSSIPDKVLEELKGSVNNKNLNLGLFHELNKAWIINGNKLILWDYLNDANYSIIDEIPHDILAVKLIKPKPNTFVDSVKHLLIVSTSHNIYILAVCVKPDGKNELEIFNSDLSVSVNSINANNFICFEKTGQIFFTGYGDELNIWELTYSSDEKWFDKKCNKKCLTRSNLSYLLPSTGMFGSTSGESAETVISLQIDESRDVLYTLSSKSVIRAYTIKKDGLDGPYVLRPSQILTDLRTTACKGAKLLAKALFNIVSINVVTKNENDNLYLVAITQGGCRIYFNGALYGGKVAALRFQNIKFPPSKLTVAEIQQQIQGQQQQQQLSTSLLGTNATLNSRPNNLLEYQKESPILVNTTSKSKIISPGIFVAAVQKTKGDQENNKLFVSVPDYGILNYYHEYIENATFLETYGVIYDIVQLTPSVHATNTPKGYANYFASQYTSIPLHIAVLTNKGVAIYKQRTPSSIFTSLGEQLLPFVERYSLQEACSTALSIICNDKYSESIKLNTFNFFVGAISNYSFENKPVYEKPASLTSTPLETFNYSFEHVKLSPRFYGITLLVSRIFRDIWAKQVFLIDKNSFLPNGTKNEKHLTESKQFLSDINIEKAQVIGFLNTVVVLIKFFDDYGNRIPYFSNSLISNRGISREEETSMQAEYTALNSIYEMLKIMKEAFSFLLILFDESLIVGFEDQSLAFKDTIKFISLETQEKLAKLKFSDLFSLTNDTKDIVKDVFTSIINKNIAKGVSVDYLADSLQKHCSSFCSANDVIIFRAFEHLRKANSIGSKDNDVKLQELSIAVKLLKNVGGSLTIDNLKEAVSIMIKLDYYPEVIEFVLDIANIIDKDKLAIKYLNDGQPINDERRKVYNMKIERFKLIFDILVEIDIKSIQSYENFRKNYGNDPINLESTKLRDQSYALCFKYNDKLFHYEFYDWFVAQDLDKKLLEIDTPFILSYLKERSVHSAEICYLLSRYYSKRQYYYESADVFYKLATSDFALSLDQRIEYLAKASGFCNCVEQFNLRQQTVELLNNIQNNLDVAGIQLELVNKLQNDTALTEAQKNENIELLNKNILDISQLYNEFADPLGYDDLCLIIFKESDYRNFEEIHTKWDHILEKIKSIYDSNSEMEPLGVMVSNVMIQVGKRVHDSEFVFPIPVLIEKMLKVLSPVQLTPGIIVDSFIKSGVSYSKLYYILKEMIEINTSKDKSSIKNEMVYLIQNWWQNDSRLKEFISSNEVLNLSTYSISNDPINKYINELNV</sequence>
<evidence type="ECO:0000256" key="4">
    <source>
        <dbReference type="ARBA" id="ARBA00023242"/>
    </source>
</evidence>
<dbReference type="InterPro" id="IPR042537">
    <property type="entry name" value="Nucleoporin_Nup155_C_2"/>
</dbReference>
<dbReference type="InterPro" id="IPR007187">
    <property type="entry name" value="Nucleoporin_Nup133/Nup155_C"/>
</dbReference>
<dbReference type="PANTHER" id="PTHR10350">
    <property type="entry name" value="NUCLEAR PORE COMPLEX PROTEIN NUP155"/>
    <property type="match status" value="1"/>
</dbReference>
<keyword evidence="8" id="KW-1185">Reference proteome</keyword>
<proteinExistence type="inferred from homology"/>
<dbReference type="RefSeq" id="XP_064855468.1">
    <property type="nucleotide sequence ID" value="XM_064999396.1"/>
</dbReference>
<dbReference type="Pfam" id="PF03177">
    <property type="entry name" value="Nucleoporin_C"/>
    <property type="match status" value="1"/>
</dbReference>
<dbReference type="Gene3D" id="1.20.58.1780">
    <property type="match status" value="1"/>
</dbReference>
<comment type="similarity">
    <text evidence="2">Belongs to the non-repetitive/WGA-negative nucleoporin family.</text>
</comment>
<protein>
    <submittedName>
        <fullName evidence="7">Nup170 protein</fullName>
    </submittedName>
</protein>
<name>A0AAV5QWI2_9ASCO</name>
<accession>A0AAV5QWI2</accession>
<evidence type="ECO:0000313" key="8">
    <source>
        <dbReference type="Proteomes" id="UP001360560"/>
    </source>
</evidence>
<dbReference type="GO" id="GO:0044611">
    <property type="term" value="C:nuclear pore inner ring"/>
    <property type="evidence" value="ECO:0007669"/>
    <property type="project" value="TreeGrafter"/>
</dbReference>